<evidence type="ECO:0000259" key="2">
    <source>
        <dbReference type="PROSITE" id="PS51462"/>
    </source>
</evidence>
<dbReference type="SUPFAM" id="SSF55811">
    <property type="entry name" value="Nudix"/>
    <property type="match status" value="1"/>
</dbReference>
<accession>A0ABS2JJP8</accession>
<dbReference type="InterPro" id="IPR054105">
    <property type="entry name" value="WHD_NrtR"/>
</dbReference>
<evidence type="ECO:0000313" key="4">
    <source>
        <dbReference type="Proteomes" id="UP000809587"/>
    </source>
</evidence>
<keyword evidence="1" id="KW-0812">Transmembrane</keyword>
<dbReference type="InterPro" id="IPR036390">
    <property type="entry name" value="WH_DNA-bd_sf"/>
</dbReference>
<dbReference type="PANTHER" id="PTHR43736">
    <property type="entry name" value="ADP-RIBOSE PYROPHOSPHATASE"/>
    <property type="match status" value="1"/>
</dbReference>
<keyword evidence="1" id="KW-0472">Membrane</keyword>
<protein>
    <submittedName>
        <fullName evidence="3">NUDIX hydrolase</fullName>
    </submittedName>
</protein>
<dbReference type="PANTHER" id="PTHR43736:SF4">
    <property type="entry name" value="SLR1690 PROTEIN"/>
    <property type="match status" value="1"/>
</dbReference>
<dbReference type="GO" id="GO:0016787">
    <property type="term" value="F:hydrolase activity"/>
    <property type="evidence" value="ECO:0007669"/>
    <property type="project" value="UniProtKB-KW"/>
</dbReference>
<keyword evidence="1" id="KW-1133">Transmembrane helix</keyword>
<dbReference type="InterPro" id="IPR015797">
    <property type="entry name" value="NUDIX_hydrolase-like_dom_sf"/>
</dbReference>
<evidence type="ECO:0000256" key="1">
    <source>
        <dbReference type="SAM" id="Phobius"/>
    </source>
</evidence>
<reference evidence="3 4" key="1">
    <citation type="submission" date="2021-02" db="EMBL/GenBank/DDBJ databases">
        <authorList>
            <person name="Lee D.-H."/>
        </authorList>
    </citation>
    <scope>NUCLEOTIDE SEQUENCE [LARGE SCALE GENOMIC DNA]</scope>
    <source>
        <strain evidence="3 4">MMS20-R2-29</strain>
    </source>
</reference>
<dbReference type="Gene3D" id="1.10.10.10">
    <property type="entry name" value="Winged helix-like DNA-binding domain superfamily/Winged helix DNA-binding domain"/>
    <property type="match status" value="1"/>
</dbReference>
<dbReference type="Pfam" id="PF00293">
    <property type="entry name" value="NUDIX"/>
    <property type="match status" value="1"/>
</dbReference>
<proteinExistence type="predicted"/>
<comment type="caution">
    <text evidence="3">The sequence shown here is derived from an EMBL/GenBank/DDBJ whole genome shotgun (WGS) entry which is preliminary data.</text>
</comment>
<organism evidence="3 4">
    <name type="scientific">Micromonospora humidisoli</name>
    <dbReference type="NCBI Taxonomy" id="2807622"/>
    <lineage>
        <taxon>Bacteria</taxon>
        <taxon>Bacillati</taxon>
        <taxon>Actinomycetota</taxon>
        <taxon>Actinomycetes</taxon>
        <taxon>Micromonosporales</taxon>
        <taxon>Micromonosporaceae</taxon>
        <taxon>Micromonospora</taxon>
    </lineage>
</organism>
<keyword evidence="4" id="KW-1185">Reference proteome</keyword>
<dbReference type="InterPro" id="IPR036388">
    <property type="entry name" value="WH-like_DNA-bd_sf"/>
</dbReference>
<sequence>MLDRTAVAVTIPLLSVSVLRCYSQADQKRGSVVPNDKQWTAPLIAIAVDLAVFTVLAGRFVVLLVERGIEPDLGSLALPGGFLSTVDEDLTRAAMRELTEETGLDPGQVHLEQLATYGTPDRDPRQRVVTVCYLALTPTPGTPAAGGDARHADWYPVEEILAEPGQLAFDHAQILTDAVERARSKLEYTTVATSFCGAEFTMSELRRVYEIVWGRSLDARNFHRKVLAVPDFVRPTGAQTTRNGGRPAALYRPGEAWLVQIPILRARHEGARDVH</sequence>
<dbReference type="CDD" id="cd18873">
    <property type="entry name" value="NUDIX_NadM_like"/>
    <property type="match status" value="1"/>
</dbReference>
<dbReference type="SUPFAM" id="SSF46785">
    <property type="entry name" value="Winged helix' DNA-binding domain"/>
    <property type="match status" value="1"/>
</dbReference>
<feature type="transmembrane region" description="Helical" evidence="1">
    <location>
        <begin position="39"/>
        <end position="65"/>
    </location>
</feature>
<dbReference type="Pfam" id="PF21906">
    <property type="entry name" value="WHD_NrtR"/>
    <property type="match status" value="1"/>
</dbReference>
<feature type="domain" description="Nudix hydrolase" evidence="2">
    <location>
        <begin position="43"/>
        <end position="181"/>
    </location>
</feature>
<gene>
    <name evidence="3" type="ORF">JQN84_24455</name>
</gene>
<dbReference type="InterPro" id="IPR000086">
    <property type="entry name" value="NUDIX_hydrolase_dom"/>
</dbReference>
<name>A0ABS2JJP8_9ACTN</name>
<dbReference type="Proteomes" id="UP000809587">
    <property type="component" value="Unassembled WGS sequence"/>
</dbReference>
<dbReference type="Gene3D" id="3.90.79.10">
    <property type="entry name" value="Nucleoside Triphosphate Pyrophosphohydrolase"/>
    <property type="match status" value="1"/>
</dbReference>
<evidence type="ECO:0000313" key="3">
    <source>
        <dbReference type="EMBL" id="MBM7085679.1"/>
    </source>
</evidence>
<dbReference type="PROSITE" id="PS51462">
    <property type="entry name" value="NUDIX"/>
    <property type="match status" value="1"/>
</dbReference>
<dbReference type="EMBL" id="JAFEUO010000007">
    <property type="protein sequence ID" value="MBM7085679.1"/>
    <property type="molecule type" value="Genomic_DNA"/>
</dbReference>
<keyword evidence="3" id="KW-0378">Hydrolase</keyword>